<dbReference type="EMBL" id="CM004403">
    <property type="protein sequence ID" value="KAG8634490.1"/>
    <property type="molecule type" value="Genomic_DNA"/>
</dbReference>
<proteinExistence type="predicted"/>
<dbReference type="Proteomes" id="UP000091857">
    <property type="component" value="Chromosome 17"/>
</dbReference>
<keyword evidence="2" id="KW-1185">Reference proteome</keyword>
<protein>
    <submittedName>
        <fullName evidence="1">Uncharacterized protein</fullName>
    </submittedName>
</protein>
<evidence type="ECO:0000313" key="1">
    <source>
        <dbReference type="EMBL" id="KAG8634490.1"/>
    </source>
</evidence>
<organism evidence="1 2">
    <name type="scientific">Manihot esculenta</name>
    <name type="common">Cassava</name>
    <name type="synonym">Jatropha manihot</name>
    <dbReference type="NCBI Taxonomy" id="3983"/>
    <lineage>
        <taxon>Eukaryota</taxon>
        <taxon>Viridiplantae</taxon>
        <taxon>Streptophyta</taxon>
        <taxon>Embryophyta</taxon>
        <taxon>Tracheophyta</taxon>
        <taxon>Spermatophyta</taxon>
        <taxon>Magnoliopsida</taxon>
        <taxon>eudicotyledons</taxon>
        <taxon>Gunneridae</taxon>
        <taxon>Pentapetalae</taxon>
        <taxon>rosids</taxon>
        <taxon>fabids</taxon>
        <taxon>Malpighiales</taxon>
        <taxon>Euphorbiaceae</taxon>
        <taxon>Crotonoideae</taxon>
        <taxon>Manihoteae</taxon>
        <taxon>Manihot</taxon>
    </lineage>
</organism>
<reference evidence="2" key="1">
    <citation type="journal article" date="2016" name="Nat. Biotechnol.">
        <title>Sequencing wild and cultivated cassava and related species reveals extensive interspecific hybridization and genetic diversity.</title>
        <authorList>
            <person name="Bredeson J.V."/>
            <person name="Lyons J.B."/>
            <person name="Prochnik S.E."/>
            <person name="Wu G.A."/>
            <person name="Ha C.M."/>
            <person name="Edsinger-Gonzales E."/>
            <person name="Grimwood J."/>
            <person name="Schmutz J."/>
            <person name="Rabbi I.Y."/>
            <person name="Egesi C."/>
            <person name="Nauluvula P."/>
            <person name="Lebot V."/>
            <person name="Ndunguru J."/>
            <person name="Mkamilo G."/>
            <person name="Bart R.S."/>
            <person name="Setter T.L."/>
            <person name="Gleadow R.M."/>
            <person name="Kulakow P."/>
            <person name="Ferguson M.E."/>
            <person name="Rounsley S."/>
            <person name="Rokhsar D.S."/>
        </authorList>
    </citation>
    <scope>NUCLEOTIDE SEQUENCE [LARGE SCALE GENOMIC DNA]</scope>
    <source>
        <strain evidence="2">cv. AM560-2</strain>
    </source>
</reference>
<accession>A0ACB7G462</accession>
<sequence length="326" mass="37572">MAVSAYANIHWDDNIINSCNGYDYDGGFSKIIPMGKRISFNQLVGKIARTIGLSENNEFIKIISFRKPTIVDGSLKFEYISIWGENDVSSMFNYLYQIGGMLGIKIYVKILRCEQNIVDDYCLSDSLAGPLINLSDTVQNENEDEDEDVDEDEDDDDLWMSTEDDEDDNGHEDSGSESRYYNTQFPNPIVPVVHPPPYAEIDFDLLRVDPYDRPEGHSFWDPSKEFSVGMIFSLRDAVAAAAKEYHLRHHHQFCYHETREKTYSIKYKDKDSECAWRLRASKKEGEDVWKITRYSGPHTCTNPQVTKNHSQLDENFICSFIFALIE</sequence>
<gene>
    <name evidence="1" type="ORF">MANES_17G044901v8</name>
</gene>
<comment type="caution">
    <text evidence="1">The sequence shown here is derived from an EMBL/GenBank/DDBJ whole genome shotgun (WGS) entry which is preliminary data.</text>
</comment>
<name>A0ACB7G462_MANES</name>
<evidence type="ECO:0000313" key="2">
    <source>
        <dbReference type="Proteomes" id="UP000091857"/>
    </source>
</evidence>